<keyword evidence="4" id="KW-0411">Iron-sulfur</keyword>
<keyword evidence="6" id="KW-0560">Oxidoreductase</keyword>
<dbReference type="Gene3D" id="2.102.10.10">
    <property type="entry name" value="Rieske [2Fe-2S] iron-sulphur domain"/>
    <property type="match status" value="1"/>
</dbReference>
<evidence type="ECO:0000259" key="5">
    <source>
        <dbReference type="PROSITE" id="PS51296"/>
    </source>
</evidence>
<dbReference type="CDD" id="cd03467">
    <property type="entry name" value="Rieske"/>
    <property type="match status" value="1"/>
</dbReference>
<sequence>MADALSRPDPLLWRTRPRAPQPGTVLAPLDEIADGTAREFVFGRGTTVFSMFVVRRGDAVFGYLNICPHYSSPLNHRAGHFLNEDGSRIRCTMHFAEFRIEDGFGIAGAAQNCWLDPVPVHVENGTIVISRPGDLP</sequence>
<dbReference type="Pfam" id="PF00355">
    <property type="entry name" value="Rieske"/>
    <property type="match status" value="1"/>
</dbReference>
<dbReference type="EMBL" id="FPKU01000004">
    <property type="protein sequence ID" value="SFZ86856.1"/>
    <property type="molecule type" value="Genomic_DNA"/>
</dbReference>
<evidence type="ECO:0000313" key="7">
    <source>
        <dbReference type="Proteomes" id="UP000183447"/>
    </source>
</evidence>
<keyword evidence="1" id="KW-0001">2Fe-2S</keyword>
<dbReference type="AlphaFoldDB" id="A0A1K2I3F0"/>
<dbReference type="SUPFAM" id="SSF50022">
    <property type="entry name" value="ISP domain"/>
    <property type="match status" value="1"/>
</dbReference>
<accession>A0A1K2I3F0</accession>
<keyword evidence="2" id="KW-0479">Metal-binding</keyword>
<keyword evidence="6" id="KW-0223">Dioxygenase</keyword>
<gene>
    <name evidence="6" type="ORF">SAMN02983003_4051</name>
</gene>
<dbReference type="PROSITE" id="PS51296">
    <property type="entry name" value="RIESKE"/>
    <property type="match status" value="1"/>
</dbReference>
<dbReference type="Proteomes" id="UP000183447">
    <property type="component" value="Unassembled WGS sequence"/>
</dbReference>
<protein>
    <submittedName>
        <fullName evidence="6">Ferredoxin subunit of nitrite reductase or a ring-hydroxylating dioxygenase</fullName>
    </submittedName>
</protein>
<evidence type="ECO:0000256" key="3">
    <source>
        <dbReference type="ARBA" id="ARBA00023004"/>
    </source>
</evidence>
<organism evidence="6 7">
    <name type="scientific">Devosia enhydra</name>
    <dbReference type="NCBI Taxonomy" id="665118"/>
    <lineage>
        <taxon>Bacteria</taxon>
        <taxon>Pseudomonadati</taxon>
        <taxon>Pseudomonadota</taxon>
        <taxon>Alphaproteobacteria</taxon>
        <taxon>Hyphomicrobiales</taxon>
        <taxon>Devosiaceae</taxon>
        <taxon>Devosia</taxon>
    </lineage>
</organism>
<evidence type="ECO:0000256" key="1">
    <source>
        <dbReference type="ARBA" id="ARBA00022714"/>
    </source>
</evidence>
<reference evidence="6 7" key="1">
    <citation type="submission" date="2016-11" db="EMBL/GenBank/DDBJ databases">
        <authorList>
            <person name="Jaros S."/>
            <person name="Januszkiewicz K."/>
            <person name="Wedrychowicz H."/>
        </authorList>
    </citation>
    <scope>NUCLEOTIDE SEQUENCE [LARGE SCALE GENOMIC DNA]</scope>
    <source>
        <strain evidence="6 7">ATCC 23634</strain>
    </source>
</reference>
<dbReference type="GO" id="GO:0051213">
    <property type="term" value="F:dioxygenase activity"/>
    <property type="evidence" value="ECO:0007669"/>
    <property type="project" value="UniProtKB-KW"/>
</dbReference>
<evidence type="ECO:0000313" key="6">
    <source>
        <dbReference type="EMBL" id="SFZ86856.1"/>
    </source>
</evidence>
<dbReference type="InterPro" id="IPR017941">
    <property type="entry name" value="Rieske_2Fe-2S"/>
</dbReference>
<name>A0A1K2I3F0_9HYPH</name>
<dbReference type="RefSeq" id="WP_072346881.1">
    <property type="nucleotide sequence ID" value="NZ_FPKU01000004.1"/>
</dbReference>
<evidence type="ECO:0000256" key="2">
    <source>
        <dbReference type="ARBA" id="ARBA00022723"/>
    </source>
</evidence>
<evidence type="ECO:0000256" key="4">
    <source>
        <dbReference type="ARBA" id="ARBA00023014"/>
    </source>
</evidence>
<dbReference type="STRING" id="665118.SAMN02983003_4051"/>
<dbReference type="GO" id="GO:0051537">
    <property type="term" value="F:2 iron, 2 sulfur cluster binding"/>
    <property type="evidence" value="ECO:0007669"/>
    <property type="project" value="UniProtKB-KW"/>
</dbReference>
<keyword evidence="3" id="KW-0408">Iron</keyword>
<dbReference type="GO" id="GO:0046872">
    <property type="term" value="F:metal ion binding"/>
    <property type="evidence" value="ECO:0007669"/>
    <property type="project" value="UniProtKB-KW"/>
</dbReference>
<keyword evidence="7" id="KW-1185">Reference proteome</keyword>
<proteinExistence type="predicted"/>
<feature type="domain" description="Rieske" evidence="5">
    <location>
        <begin position="24"/>
        <end position="129"/>
    </location>
</feature>
<dbReference type="InterPro" id="IPR036922">
    <property type="entry name" value="Rieske_2Fe-2S_sf"/>
</dbReference>